<evidence type="ECO:0000313" key="2">
    <source>
        <dbReference type="Proteomes" id="UP000246740"/>
    </source>
</evidence>
<gene>
    <name evidence="1" type="ORF">BCV70DRAFT_113631</name>
</gene>
<evidence type="ECO:0000313" key="1">
    <source>
        <dbReference type="EMBL" id="PWY99841.1"/>
    </source>
</evidence>
<name>A0A317XP20_9BASI</name>
<reference evidence="1 2" key="1">
    <citation type="journal article" date="2018" name="Mol. Biol. Evol.">
        <title>Broad Genomic Sampling Reveals a Smut Pathogenic Ancestry of the Fungal Clade Ustilaginomycotina.</title>
        <authorList>
            <person name="Kijpornyongpan T."/>
            <person name="Mondo S.J."/>
            <person name="Barry K."/>
            <person name="Sandor L."/>
            <person name="Lee J."/>
            <person name="Lipzen A."/>
            <person name="Pangilinan J."/>
            <person name="LaButti K."/>
            <person name="Hainaut M."/>
            <person name="Henrissat B."/>
            <person name="Grigoriev I.V."/>
            <person name="Spatafora J.W."/>
            <person name="Aime M.C."/>
        </authorList>
    </citation>
    <scope>NUCLEOTIDE SEQUENCE [LARGE SCALE GENOMIC DNA]</scope>
    <source>
        <strain evidence="1 2">MCA 3645</strain>
    </source>
</reference>
<organism evidence="1 2">
    <name type="scientific">Testicularia cyperi</name>
    <dbReference type="NCBI Taxonomy" id="1882483"/>
    <lineage>
        <taxon>Eukaryota</taxon>
        <taxon>Fungi</taxon>
        <taxon>Dikarya</taxon>
        <taxon>Basidiomycota</taxon>
        <taxon>Ustilaginomycotina</taxon>
        <taxon>Ustilaginomycetes</taxon>
        <taxon>Ustilaginales</taxon>
        <taxon>Anthracoideaceae</taxon>
        <taxon>Testicularia</taxon>
    </lineage>
</organism>
<dbReference type="AlphaFoldDB" id="A0A317XP20"/>
<proteinExistence type="predicted"/>
<accession>A0A317XP20</accession>
<dbReference type="EMBL" id="KZ819194">
    <property type="protein sequence ID" value="PWY99841.1"/>
    <property type="molecule type" value="Genomic_DNA"/>
</dbReference>
<sequence>MPIVVRPLQLVIAFNYSTLLLPLPRSCCSTGIFSLHLADPPTGSIPISHTRSTPHPLLTIVHHKDQTNSCSHPSSPSTTFTRRHQRNILRALLTFAPRRGWKILLQVSAAIRSFGKRYRCIALRCVALVCGSMGSLATRSKEAQAGIHTYTCSHLVVNADVCFLSSFRSFHTSIQPALYFPYLFTTPSLLTLIPPCCSSLPTLHLTVALTSWTRTYTTHLAPPAISHAYIHTR</sequence>
<keyword evidence="2" id="KW-1185">Reference proteome</keyword>
<dbReference type="Proteomes" id="UP000246740">
    <property type="component" value="Unassembled WGS sequence"/>
</dbReference>
<protein>
    <submittedName>
        <fullName evidence="1">Uncharacterized protein</fullName>
    </submittedName>
</protein>
<dbReference type="InParanoid" id="A0A317XP20"/>